<accession>A0A4R1CGY2</accession>
<evidence type="ECO:0000313" key="2">
    <source>
        <dbReference type="EMBL" id="TCJ29987.1"/>
    </source>
</evidence>
<dbReference type="Gene3D" id="3.10.620.30">
    <property type="match status" value="1"/>
</dbReference>
<dbReference type="OrthoDB" id="5296450at2"/>
<keyword evidence="3" id="KW-1185">Reference proteome</keyword>
<gene>
    <name evidence="2" type="ORF">EPD65_05200</name>
</gene>
<reference evidence="2 3" key="1">
    <citation type="submission" date="2019-03" db="EMBL/GenBank/DDBJ databases">
        <authorList>
            <person name="Kim M.K.M."/>
        </authorList>
    </citation>
    <scope>NUCLEOTIDE SEQUENCE [LARGE SCALE GENOMIC DNA]</scope>
    <source>
        <strain evidence="2 3">18JY15-6</strain>
    </source>
</reference>
<dbReference type="SUPFAM" id="SSF54001">
    <property type="entry name" value="Cysteine proteinases"/>
    <property type="match status" value="1"/>
</dbReference>
<name>A0A4R1CGY2_9ACTN</name>
<organism evidence="2 3">
    <name type="scientific">Nocardioides jejuensis</name>
    <dbReference type="NCBI Taxonomy" id="2502782"/>
    <lineage>
        <taxon>Bacteria</taxon>
        <taxon>Bacillati</taxon>
        <taxon>Actinomycetota</taxon>
        <taxon>Actinomycetes</taxon>
        <taxon>Propionibacteriales</taxon>
        <taxon>Nocardioidaceae</taxon>
        <taxon>Nocardioides</taxon>
    </lineage>
</organism>
<dbReference type="InterPro" id="IPR002931">
    <property type="entry name" value="Transglutaminase-like"/>
</dbReference>
<protein>
    <submittedName>
        <fullName evidence="2">Transglutaminase family protein</fullName>
    </submittedName>
</protein>
<dbReference type="EMBL" id="SJZJ01000006">
    <property type="protein sequence ID" value="TCJ29987.1"/>
    <property type="molecule type" value="Genomic_DNA"/>
</dbReference>
<feature type="domain" description="Transglutaminase-like" evidence="1">
    <location>
        <begin position="33"/>
        <end position="136"/>
    </location>
</feature>
<proteinExistence type="predicted"/>
<dbReference type="PANTHER" id="PTHR33490">
    <property type="entry name" value="BLR5614 PROTEIN-RELATED"/>
    <property type="match status" value="1"/>
</dbReference>
<comment type="caution">
    <text evidence="2">The sequence shown here is derived from an EMBL/GenBank/DDBJ whole genome shotgun (WGS) entry which is preliminary data.</text>
</comment>
<sequence>MSDQSSPLLDARDPATCLGEDAVVESTHPAVVALAAELRSGAAGDEAFARAAFEWVRDHVSHSYDVSDPRVTLTASEVLEHRVGLCYAKSHLLAAVLRAGGVPTALCYQRLSHGDGHVLHGLVAVHLDGRWHRQDPRGNKDGVDAQFSLGAERLASSVDAAAGEIDYPTLHISPAGAVVEALQATDDILAVYDVGLPTGL</sequence>
<dbReference type="PANTHER" id="PTHR33490:SF3">
    <property type="entry name" value="CONSERVED INTEGRAL MEMBRANE PROTEIN"/>
    <property type="match status" value="1"/>
</dbReference>
<dbReference type="Pfam" id="PF01841">
    <property type="entry name" value="Transglut_core"/>
    <property type="match status" value="1"/>
</dbReference>
<dbReference type="RefSeq" id="WP_131582111.1">
    <property type="nucleotide sequence ID" value="NZ_SJZJ01000006.1"/>
</dbReference>
<dbReference type="AlphaFoldDB" id="A0A4R1CGY2"/>
<dbReference type="InterPro" id="IPR038765">
    <property type="entry name" value="Papain-like_cys_pep_sf"/>
</dbReference>
<dbReference type="Proteomes" id="UP000295453">
    <property type="component" value="Unassembled WGS sequence"/>
</dbReference>
<evidence type="ECO:0000259" key="1">
    <source>
        <dbReference type="Pfam" id="PF01841"/>
    </source>
</evidence>
<evidence type="ECO:0000313" key="3">
    <source>
        <dbReference type="Proteomes" id="UP000295453"/>
    </source>
</evidence>